<feature type="transmembrane region" description="Helical" evidence="2">
    <location>
        <begin position="40"/>
        <end position="58"/>
    </location>
</feature>
<comment type="caution">
    <text evidence="3">The sequence shown here is derived from an EMBL/GenBank/DDBJ whole genome shotgun (WGS) entry which is preliminary data.</text>
</comment>
<name>A0A8H9GF81_9MICO</name>
<feature type="compositionally biased region" description="Low complexity" evidence="1">
    <location>
        <begin position="139"/>
        <end position="158"/>
    </location>
</feature>
<evidence type="ECO:0000313" key="3">
    <source>
        <dbReference type="EMBL" id="GGM13140.1"/>
    </source>
</evidence>
<evidence type="ECO:0000256" key="1">
    <source>
        <dbReference type="SAM" id="MobiDB-lite"/>
    </source>
</evidence>
<gene>
    <name evidence="3" type="ORF">GCM10010102_05870</name>
</gene>
<keyword evidence="2" id="KW-0472">Membrane</keyword>
<proteinExistence type="predicted"/>
<dbReference type="EMBL" id="BMPT01000002">
    <property type="protein sequence ID" value="GGM13140.1"/>
    <property type="molecule type" value="Genomic_DNA"/>
</dbReference>
<reference evidence="3" key="2">
    <citation type="submission" date="2020-09" db="EMBL/GenBank/DDBJ databases">
        <authorList>
            <person name="Sun Q."/>
            <person name="Ohkuma M."/>
        </authorList>
    </citation>
    <scope>NUCLEOTIDE SEQUENCE</scope>
    <source>
        <strain evidence="3">JCM 3051</strain>
    </source>
</reference>
<keyword evidence="2" id="KW-1133">Transmembrane helix</keyword>
<feature type="compositionally biased region" description="Basic residues" evidence="1">
    <location>
        <begin position="162"/>
        <end position="179"/>
    </location>
</feature>
<dbReference type="AlphaFoldDB" id="A0A8H9GF81"/>
<reference evidence="3" key="1">
    <citation type="journal article" date="2014" name="Int. J. Syst. Evol. Microbiol.">
        <title>Complete genome sequence of Corynebacterium casei LMG S-19264T (=DSM 44701T), isolated from a smear-ripened cheese.</title>
        <authorList>
            <consortium name="US DOE Joint Genome Institute (JGI-PGF)"/>
            <person name="Walter F."/>
            <person name="Albersmeier A."/>
            <person name="Kalinowski J."/>
            <person name="Ruckert C."/>
        </authorList>
    </citation>
    <scope>NUCLEOTIDE SEQUENCE</scope>
    <source>
        <strain evidence="3">JCM 3051</strain>
    </source>
</reference>
<organism evidence="3 4">
    <name type="scientific">Promicromonospora citrea</name>
    <dbReference type="NCBI Taxonomy" id="43677"/>
    <lineage>
        <taxon>Bacteria</taxon>
        <taxon>Bacillati</taxon>
        <taxon>Actinomycetota</taxon>
        <taxon>Actinomycetes</taxon>
        <taxon>Micrococcales</taxon>
        <taxon>Promicromonosporaceae</taxon>
        <taxon>Promicromonospora</taxon>
    </lineage>
</organism>
<evidence type="ECO:0000256" key="2">
    <source>
        <dbReference type="SAM" id="Phobius"/>
    </source>
</evidence>
<feature type="compositionally biased region" description="Pro residues" evidence="1">
    <location>
        <begin position="97"/>
        <end position="106"/>
    </location>
</feature>
<protein>
    <submittedName>
        <fullName evidence="3">Uncharacterized protein</fullName>
    </submittedName>
</protein>
<accession>A0A8H9GF81</accession>
<feature type="region of interest" description="Disordered" evidence="1">
    <location>
        <begin position="93"/>
        <end position="200"/>
    </location>
</feature>
<keyword evidence="4" id="KW-1185">Reference proteome</keyword>
<sequence length="316" mass="33219">MRTRRIVSLLVALVAGIVWVLGTLANPANAWDPLNFVLRVVAGVVTVAAVAEWVVLTVRAVRRDAEVRGPGGADGPADAAPAQVVALGTVPVVPREPVAPPEPVPPRADAAQDAAGRRDAAEALTAGPRDTVEPRAGAEPRAAAAPADADEGTAATEPRPTRAARRTQRARREPRRRAAQPREPRRTSRPVPGPAGRGRRRSAEAALAAVVAGGSVKVVAYLMERKIRRVTLRVGLDTESLDGLAEVLGAAPHRVFSTHAPTRGLFRRSAHTQVEGASGSGAWSIAVPTEHVQLLRYVLARATGLPHGTDTDLDVR</sequence>
<evidence type="ECO:0000313" key="4">
    <source>
        <dbReference type="Proteomes" id="UP000655589"/>
    </source>
</evidence>
<dbReference type="RefSeq" id="WP_189086890.1">
    <property type="nucleotide sequence ID" value="NZ_BMPT01000002.1"/>
</dbReference>
<keyword evidence="2" id="KW-0812">Transmembrane</keyword>
<dbReference type="Proteomes" id="UP000655589">
    <property type="component" value="Unassembled WGS sequence"/>
</dbReference>